<proteinExistence type="predicted"/>
<evidence type="ECO:0000313" key="3">
    <source>
        <dbReference type="Proteomes" id="UP000696280"/>
    </source>
</evidence>
<feature type="region of interest" description="Disordered" evidence="1">
    <location>
        <begin position="1"/>
        <end position="116"/>
    </location>
</feature>
<feature type="compositionally biased region" description="Polar residues" evidence="1">
    <location>
        <begin position="92"/>
        <end position="101"/>
    </location>
</feature>
<keyword evidence="3" id="KW-1185">Reference proteome</keyword>
<reference evidence="2" key="1">
    <citation type="submission" date="2021-07" db="EMBL/GenBank/DDBJ databases">
        <authorList>
            <person name="Durling M."/>
        </authorList>
    </citation>
    <scope>NUCLEOTIDE SEQUENCE</scope>
</reference>
<gene>
    <name evidence="2" type="ORF">HYFRA_00001982</name>
</gene>
<name>A0A9N9PE96_9HELO</name>
<dbReference type="Proteomes" id="UP000696280">
    <property type="component" value="Unassembled WGS sequence"/>
</dbReference>
<protein>
    <submittedName>
        <fullName evidence="2">Uncharacterized protein</fullName>
    </submittedName>
</protein>
<accession>A0A9N9PE96</accession>
<sequence>MPAAASTAWDEGRRTLKANAEEQPANSRTSTVHAVASSASRKWPRVKDAAKKGFHPPPTKLDFLSSDTAAAAEHKMSRHPCRRAGDAGRFSAMSTNHSTPATFAHRESTAASKSQQ</sequence>
<evidence type="ECO:0000313" key="2">
    <source>
        <dbReference type="EMBL" id="CAG8948859.1"/>
    </source>
</evidence>
<comment type="caution">
    <text evidence="2">The sequence shown here is derived from an EMBL/GenBank/DDBJ whole genome shotgun (WGS) entry which is preliminary data.</text>
</comment>
<feature type="compositionally biased region" description="Low complexity" evidence="1">
    <location>
        <begin position="27"/>
        <end position="41"/>
    </location>
</feature>
<organism evidence="2 3">
    <name type="scientific">Hymenoscyphus fraxineus</name>
    <dbReference type="NCBI Taxonomy" id="746836"/>
    <lineage>
        <taxon>Eukaryota</taxon>
        <taxon>Fungi</taxon>
        <taxon>Dikarya</taxon>
        <taxon>Ascomycota</taxon>
        <taxon>Pezizomycotina</taxon>
        <taxon>Leotiomycetes</taxon>
        <taxon>Helotiales</taxon>
        <taxon>Helotiaceae</taxon>
        <taxon>Hymenoscyphus</taxon>
    </lineage>
</organism>
<dbReference type="EMBL" id="CAJVRL010000001">
    <property type="protein sequence ID" value="CAG8948859.1"/>
    <property type="molecule type" value="Genomic_DNA"/>
</dbReference>
<evidence type="ECO:0000256" key="1">
    <source>
        <dbReference type="SAM" id="MobiDB-lite"/>
    </source>
</evidence>
<dbReference type="AlphaFoldDB" id="A0A9N9PE96"/>